<dbReference type="CDD" id="cd02908">
    <property type="entry name" value="Macro_OAADPr_deacetylase"/>
    <property type="match status" value="1"/>
</dbReference>
<keyword evidence="2" id="KW-0808">Transferase</keyword>
<name>A0A8H4LRF1_9HYPO</name>
<evidence type="ECO:0000313" key="2">
    <source>
        <dbReference type="EMBL" id="KAF4472680.1"/>
    </source>
</evidence>
<dbReference type="PROSITE" id="PS51154">
    <property type="entry name" value="MACRO"/>
    <property type="match status" value="1"/>
</dbReference>
<dbReference type="PANTHER" id="PTHR11106">
    <property type="entry name" value="GANGLIOSIDE INDUCED DIFFERENTIATION ASSOCIATED PROTEIN 2-RELATED"/>
    <property type="match status" value="1"/>
</dbReference>
<dbReference type="AlphaFoldDB" id="A0A8H4LRF1"/>
<dbReference type="EMBL" id="JAADYS010000051">
    <property type="protein sequence ID" value="KAF4472680.1"/>
    <property type="molecule type" value="Genomic_DNA"/>
</dbReference>
<keyword evidence="3" id="KW-1185">Reference proteome</keyword>
<comment type="caution">
    <text evidence="2">The sequence shown here is derived from an EMBL/GenBank/DDBJ whole genome shotgun (WGS) entry which is preliminary data.</text>
</comment>
<protein>
    <submittedName>
        <fullName evidence="2">RNA-directed RNA polymerase</fullName>
    </submittedName>
</protein>
<dbReference type="NCBIfam" id="NF001664">
    <property type="entry name" value="PRK00431.1-6"/>
    <property type="match status" value="1"/>
</dbReference>
<gene>
    <name evidence="2" type="ORF">FALBO_405</name>
</gene>
<evidence type="ECO:0000313" key="3">
    <source>
        <dbReference type="Proteomes" id="UP000554235"/>
    </source>
</evidence>
<reference evidence="2 3" key="1">
    <citation type="submission" date="2020-01" db="EMBL/GenBank/DDBJ databases">
        <title>Identification and distribution of gene clusters putatively required for synthesis of sphingolipid metabolism inhibitors in phylogenetically diverse species of the filamentous fungus Fusarium.</title>
        <authorList>
            <person name="Kim H.-S."/>
            <person name="Busman M."/>
            <person name="Brown D.W."/>
            <person name="Divon H."/>
            <person name="Uhlig S."/>
            <person name="Proctor R.H."/>
        </authorList>
    </citation>
    <scope>NUCLEOTIDE SEQUENCE [LARGE SCALE GENOMIC DNA]</scope>
    <source>
        <strain evidence="2 3">NRRL 20459</strain>
    </source>
</reference>
<sequence>MATKSLGEVPILTHLYSDPSSALTEAALVSQVEPAFAANDSINKRIGYIRGDITRLRVDAIVNAANKSLMGGGGVDGAIHKAAGPELKQECRPLGPIETGEAVITKGYNLPSKNVIHTVGPVYDRDEYPNQMLASCYRESLRLAVQSGVRTVAFSAISTGIYGFPSYAAAKVACKTVREFMETEEGSKILRVVFVTFMEKDVQAYNKALP</sequence>
<dbReference type="Pfam" id="PF01661">
    <property type="entry name" value="Macro"/>
    <property type="match status" value="1"/>
</dbReference>
<dbReference type="InterPro" id="IPR002589">
    <property type="entry name" value="Macro_dom"/>
</dbReference>
<dbReference type="Gene3D" id="3.40.220.10">
    <property type="entry name" value="Leucine Aminopeptidase, subunit E, domain 1"/>
    <property type="match status" value="1"/>
</dbReference>
<organism evidence="2 3">
    <name type="scientific">Fusarium albosuccineum</name>
    <dbReference type="NCBI Taxonomy" id="1237068"/>
    <lineage>
        <taxon>Eukaryota</taxon>
        <taxon>Fungi</taxon>
        <taxon>Dikarya</taxon>
        <taxon>Ascomycota</taxon>
        <taxon>Pezizomycotina</taxon>
        <taxon>Sordariomycetes</taxon>
        <taxon>Hypocreomycetidae</taxon>
        <taxon>Hypocreales</taxon>
        <taxon>Nectriaceae</taxon>
        <taxon>Fusarium</taxon>
        <taxon>Fusarium decemcellulare species complex</taxon>
    </lineage>
</organism>
<feature type="domain" description="Macro" evidence="1">
    <location>
        <begin position="33"/>
        <end position="210"/>
    </location>
</feature>
<dbReference type="InterPro" id="IPR043472">
    <property type="entry name" value="Macro_dom-like"/>
</dbReference>
<dbReference type="OrthoDB" id="6077599at2759"/>
<keyword evidence="2" id="KW-0548">Nucleotidyltransferase</keyword>
<dbReference type="GO" id="GO:0003968">
    <property type="term" value="F:RNA-directed RNA polymerase activity"/>
    <property type="evidence" value="ECO:0007669"/>
    <property type="project" value="UniProtKB-KW"/>
</dbReference>
<keyword evidence="2" id="KW-0696">RNA-directed RNA polymerase</keyword>
<dbReference type="SMART" id="SM00506">
    <property type="entry name" value="A1pp"/>
    <property type="match status" value="1"/>
</dbReference>
<evidence type="ECO:0000259" key="1">
    <source>
        <dbReference type="PROSITE" id="PS51154"/>
    </source>
</evidence>
<dbReference type="SUPFAM" id="SSF52949">
    <property type="entry name" value="Macro domain-like"/>
    <property type="match status" value="1"/>
</dbReference>
<dbReference type="PANTHER" id="PTHR11106:SF27">
    <property type="entry name" value="MACRO DOMAIN-CONTAINING PROTEIN"/>
    <property type="match status" value="1"/>
</dbReference>
<dbReference type="Proteomes" id="UP000554235">
    <property type="component" value="Unassembled WGS sequence"/>
</dbReference>
<accession>A0A8H4LRF1</accession>
<proteinExistence type="predicted"/>